<dbReference type="GO" id="GO:0005524">
    <property type="term" value="F:ATP binding"/>
    <property type="evidence" value="ECO:0007669"/>
    <property type="project" value="UniProtKB-KW"/>
</dbReference>
<protein>
    <recommendedName>
        <fullName evidence="5">4-(cytidine 5'-diphospho)-2-C-methyl-D-erythritol kinase</fullName>
        <ecNumber evidence="5">2.7.1.148</ecNumber>
    </recommendedName>
</protein>
<dbReference type="NCBIfam" id="TIGR00154">
    <property type="entry name" value="ispE"/>
    <property type="match status" value="1"/>
</dbReference>
<dbReference type="EC" id="2.7.1.148" evidence="5"/>
<evidence type="ECO:0000256" key="2">
    <source>
        <dbReference type="ARBA" id="ARBA00022741"/>
    </source>
</evidence>
<dbReference type="RefSeq" id="WP_027305448.1">
    <property type="nucleotide sequence ID" value="NZ_CP020867.1"/>
</dbReference>
<evidence type="ECO:0000256" key="4">
    <source>
        <dbReference type="ARBA" id="ARBA00022840"/>
    </source>
</evidence>
<dbReference type="PIRSF" id="PIRSF010376">
    <property type="entry name" value="IspE"/>
    <property type="match status" value="1"/>
</dbReference>
<dbReference type="eggNOG" id="COG1947">
    <property type="taxonomic scope" value="Bacteria"/>
</dbReference>
<dbReference type="InterPro" id="IPR014721">
    <property type="entry name" value="Ribsml_uS5_D2-typ_fold_subgr"/>
</dbReference>
<keyword evidence="4" id="KW-0067">ATP-binding</keyword>
<dbReference type="SUPFAM" id="SSF54211">
    <property type="entry name" value="Ribosomal protein S5 domain 2-like"/>
    <property type="match status" value="1"/>
</dbReference>
<name>A0A1W6BX38_9BACT</name>
<evidence type="ECO:0000313" key="7">
    <source>
        <dbReference type="EMBL" id="ARJ56638.1"/>
    </source>
</evidence>
<reference evidence="7 8" key="1">
    <citation type="submission" date="2017-04" db="EMBL/GenBank/DDBJ databases">
        <title>Complete genome sequence of the Campylobacter cuniculorum type strain LMG24588.</title>
        <authorList>
            <person name="Miller W.G."/>
            <person name="Yee E."/>
            <person name="Revez J."/>
            <person name="Bono J.L."/>
            <person name="Rossi M."/>
        </authorList>
    </citation>
    <scope>NUCLEOTIDE SEQUENCE [LARGE SCALE GENOMIC DNA]</scope>
    <source>
        <strain evidence="7 8">LMG 24588</strain>
    </source>
</reference>
<dbReference type="AlphaFoldDB" id="A0A1W6BX38"/>
<evidence type="ECO:0000259" key="6">
    <source>
        <dbReference type="Pfam" id="PF00288"/>
    </source>
</evidence>
<accession>A0A1W6BX38</accession>
<keyword evidence="3 7" id="KW-0418">Kinase</keyword>
<evidence type="ECO:0000256" key="3">
    <source>
        <dbReference type="ARBA" id="ARBA00022777"/>
    </source>
</evidence>
<dbReference type="InterPro" id="IPR006204">
    <property type="entry name" value="GHMP_kinase_N_dom"/>
</dbReference>
<dbReference type="OrthoDB" id="9809438at2"/>
<dbReference type="STRING" id="1121267.CCUN_1037"/>
<dbReference type="NCBIfam" id="NF003216">
    <property type="entry name" value="PRK04181.1"/>
    <property type="match status" value="1"/>
</dbReference>
<keyword evidence="2" id="KW-0547">Nucleotide-binding</keyword>
<dbReference type="Gene3D" id="3.30.230.10">
    <property type="match status" value="1"/>
</dbReference>
<dbReference type="Pfam" id="PF00288">
    <property type="entry name" value="GHMP_kinases_N"/>
    <property type="match status" value="1"/>
</dbReference>
<dbReference type="PANTHER" id="PTHR43527:SF2">
    <property type="entry name" value="4-DIPHOSPHOCYTIDYL-2-C-METHYL-D-ERYTHRITOL KINASE, CHLOROPLASTIC"/>
    <property type="match status" value="1"/>
</dbReference>
<dbReference type="GO" id="GO:0050515">
    <property type="term" value="F:4-(cytidine 5'-diphospho)-2-C-methyl-D-erythritol kinase activity"/>
    <property type="evidence" value="ECO:0007669"/>
    <property type="project" value="UniProtKB-UniRule"/>
</dbReference>
<evidence type="ECO:0000313" key="8">
    <source>
        <dbReference type="Proteomes" id="UP000192902"/>
    </source>
</evidence>
<dbReference type="InterPro" id="IPR036554">
    <property type="entry name" value="GHMP_kinase_C_sf"/>
</dbReference>
<dbReference type="SUPFAM" id="SSF55060">
    <property type="entry name" value="GHMP Kinase, C-terminal domain"/>
    <property type="match status" value="1"/>
</dbReference>
<dbReference type="InterPro" id="IPR020568">
    <property type="entry name" value="Ribosomal_Su5_D2-typ_SF"/>
</dbReference>
<dbReference type="KEGG" id="ccun:CCUN_1037"/>
<dbReference type="EMBL" id="CP020867">
    <property type="protein sequence ID" value="ARJ56638.1"/>
    <property type="molecule type" value="Genomic_DNA"/>
</dbReference>
<proteinExistence type="predicted"/>
<dbReference type="GO" id="GO:0016114">
    <property type="term" value="P:terpenoid biosynthetic process"/>
    <property type="evidence" value="ECO:0007669"/>
    <property type="project" value="UniProtKB-UniRule"/>
</dbReference>
<dbReference type="Proteomes" id="UP000192902">
    <property type="component" value="Chromosome"/>
</dbReference>
<organism evidence="7 8">
    <name type="scientific">Campylobacter cuniculorum DSM 23162 = LMG 24588</name>
    <dbReference type="NCBI Taxonomy" id="1121267"/>
    <lineage>
        <taxon>Bacteria</taxon>
        <taxon>Pseudomonadati</taxon>
        <taxon>Campylobacterota</taxon>
        <taxon>Epsilonproteobacteria</taxon>
        <taxon>Campylobacterales</taxon>
        <taxon>Campylobacteraceae</taxon>
        <taxon>Campylobacter</taxon>
    </lineage>
</organism>
<keyword evidence="1 7" id="KW-0808">Transferase</keyword>
<dbReference type="PANTHER" id="PTHR43527">
    <property type="entry name" value="4-DIPHOSPHOCYTIDYL-2-C-METHYL-D-ERYTHRITOL KINASE, CHLOROPLASTIC"/>
    <property type="match status" value="1"/>
</dbReference>
<evidence type="ECO:0000256" key="5">
    <source>
        <dbReference type="NCBIfam" id="TIGR00154"/>
    </source>
</evidence>
<dbReference type="Gene3D" id="3.30.70.890">
    <property type="entry name" value="GHMP kinase, C-terminal domain"/>
    <property type="match status" value="1"/>
</dbReference>
<dbReference type="InterPro" id="IPR004424">
    <property type="entry name" value="IspE"/>
</dbReference>
<sequence>MKARAKANIFLKLIGRDKRSYHLIKSRFILLDEPYDELILQDEKFKEGFELISDFECENNIIKKAYDLLCNQGYENELKEFFKNKSLKLVKNIPVCAGLGGGSSDAACFLMMMNEELNLRISKEKLVQLSMKLGSDIAFFLSGFKSANVGGCGEMIQEFEDEIPKLEWNFPQIACQTSAVYQKFDESVFDFKQNEKNAKLFEKLKTTQLLEYENLQLNDLFTSCVALYPKMQKFLEANFFLSGSGSSVFKVCK</sequence>
<feature type="domain" description="GHMP kinase N-terminal" evidence="6">
    <location>
        <begin position="60"/>
        <end position="143"/>
    </location>
</feature>
<gene>
    <name evidence="7" type="primary">ispE</name>
    <name evidence="7" type="ORF">CCUN_1037</name>
</gene>
<evidence type="ECO:0000256" key="1">
    <source>
        <dbReference type="ARBA" id="ARBA00022679"/>
    </source>
</evidence>